<keyword evidence="2 5" id="KW-0238">DNA-binding</keyword>
<dbReference type="STRING" id="561061.SAMN05660862_2899"/>
<dbReference type="EMBL" id="FXAU01000005">
    <property type="protein sequence ID" value="SMG40486.1"/>
    <property type="molecule type" value="Genomic_DNA"/>
</dbReference>
<organism evidence="5 6">
    <name type="scientific">Sphingobacterium psychroaquaticum</name>
    <dbReference type="NCBI Taxonomy" id="561061"/>
    <lineage>
        <taxon>Bacteria</taxon>
        <taxon>Pseudomonadati</taxon>
        <taxon>Bacteroidota</taxon>
        <taxon>Sphingobacteriia</taxon>
        <taxon>Sphingobacteriales</taxon>
        <taxon>Sphingobacteriaceae</taxon>
        <taxon>Sphingobacterium</taxon>
    </lineage>
</organism>
<dbReference type="GO" id="GO:0003700">
    <property type="term" value="F:DNA-binding transcription factor activity"/>
    <property type="evidence" value="ECO:0007669"/>
    <property type="project" value="InterPro"/>
</dbReference>
<dbReference type="InterPro" id="IPR009057">
    <property type="entry name" value="Homeodomain-like_sf"/>
</dbReference>
<keyword evidence="6" id="KW-1185">Reference proteome</keyword>
<feature type="domain" description="HTH araC/xylS-type" evidence="4">
    <location>
        <begin position="176"/>
        <end position="274"/>
    </location>
</feature>
<sequence>MLLDTRFTSANYSFQHRIVRGVNNMSYLAEEAHYLNIILGEESNEVTYSIDQQDHLLERGCNTIHYINAGESIDLNSVDEGNSYIIIRFSPDNLPIFHEKYQQEKTRFIDGYITKSDHRLRLLFDQLCLPLEQDHLYQLRQEVVLLEIILRQAEALAVENENHQIIALKSHYDKIMLAKQIIEEDLSQSYSIPELAKLVGTNVQYLKKYFKEYLGKTVMTYITEKKMEYAKELILTGQYRVSDVARMTGYKHSTHFTTAFKKHFGFIPNSLKYTFLLHQGINVLAEFETIIQQIQIL</sequence>
<dbReference type="SMART" id="SM00342">
    <property type="entry name" value="HTH_ARAC"/>
    <property type="match status" value="1"/>
</dbReference>
<reference evidence="5 6" key="1">
    <citation type="submission" date="2017-04" db="EMBL/GenBank/DDBJ databases">
        <authorList>
            <person name="Afonso C.L."/>
            <person name="Miller P.J."/>
            <person name="Scott M.A."/>
            <person name="Spackman E."/>
            <person name="Goraichik I."/>
            <person name="Dimitrov K.M."/>
            <person name="Suarez D.L."/>
            <person name="Swayne D.E."/>
        </authorList>
    </citation>
    <scope>NUCLEOTIDE SEQUENCE [LARGE SCALE GENOMIC DNA]</scope>
    <source>
        <strain evidence="5 6">DSM 22418</strain>
    </source>
</reference>
<evidence type="ECO:0000259" key="4">
    <source>
        <dbReference type="PROSITE" id="PS01124"/>
    </source>
</evidence>
<keyword evidence="1" id="KW-0805">Transcription regulation</keyword>
<evidence type="ECO:0000313" key="5">
    <source>
        <dbReference type="EMBL" id="SMG40486.1"/>
    </source>
</evidence>
<dbReference type="InterPro" id="IPR020449">
    <property type="entry name" value="Tscrpt_reg_AraC-type_HTH"/>
</dbReference>
<dbReference type="SUPFAM" id="SSF46689">
    <property type="entry name" value="Homeodomain-like"/>
    <property type="match status" value="2"/>
</dbReference>
<dbReference type="PROSITE" id="PS01124">
    <property type="entry name" value="HTH_ARAC_FAMILY_2"/>
    <property type="match status" value="1"/>
</dbReference>
<dbReference type="GO" id="GO:0043565">
    <property type="term" value="F:sequence-specific DNA binding"/>
    <property type="evidence" value="ECO:0007669"/>
    <property type="project" value="InterPro"/>
</dbReference>
<evidence type="ECO:0000256" key="1">
    <source>
        <dbReference type="ARBA" id="ARBA00023015"/>
    </source>
</evidence>
<dbReference type="PANTHER" id="PTHR43280">
    <property type="entry name" value="ARAC-FAMILY TRANSCRIPTIONAL REGULATOR"/>
    <property type="match status" value="1"/>
</dbReference>
<evidence type="ECO:0000256" key="3">
    <source>
        <dbReference type="ARBA" id="ARBA00023163"/>
    </source>
</evidence>
<dbReference type="OrthoDB" id="799767at2"/>
<dbReference type="Proteomes" id="UP000192980">
    <property type="component" value="Unassembled WGS sequence"/>
</dbReference>
<protein>
    <submittedName>
        <fullName evidence="5">AraC-type DNA-binding protein</fullName>
    </submittedName>
</protein>
<dbReference type="InterPro" id="IPR018060">
    <property type="entry name" value="HTH_AraC"/>
</dbReference>
<name>A0A1X7KGT5_9SPHI</name>
<evidence type="ECO:0000256" key="2">
    <source>
        <dbReference type="ARBA" id="ARBA00023125"/>
    </source>
</evidence>
<dbReference type="RefSeq" id="WP_085473615.1">
    <property type="nucleotide sequence ID" value="NZ_FXAU01000005.1"/>
</dbReference>
<dbReference type="Pfam" id="PF12833">
    <property type="entry name" value="HTH_18"/>
    <property type="match status" value="1"/>
</dbReference>
<dbReference type="AlphaFoldDB" id="A0A1X7KGT5"/>
<dbReference type="PANTHER" id="PTHR43280:SF2">
    <property type="entry name" value="HTH-TYPE TRANSCRIPTIONAL REGULATOR EXSA"/>
    <property type="match status" value="1"/>
</dbReference>
<dbReference type="Gene3D" id="1.10.10.60">
    <property type="entry name" value="Homeodomain-like"/>
    <property type="match status" value="2"/>
</dbReference>
<evidence type="ECO:0000313" key="6">
    <source>
        <dbReference type="Proteomes" id="UP000192980"/>
    </source>
</evidence>
<keyword evidence="3" id="KW-0804">Transcription</keyword>
<dbReference type="PRINTS" id="PR00032">
    <property type="entry name" value="HTHARAC"/>
</dbReference>
<gene>
    <name evidence="5" type="ORF">SAMN05660862_2899</name>
</gene>
<proteinExistence type="predicted"/>
<accession>A0A1X7KGT5</accession>